<proteinExistence type="predicted"/>
<gene>
    <name evidence="2" type="ORF">COV07_04175</name>
</gene>
<evidence type="ECO:0000259" key="1">
    <source>
        <dbReference type="Pfam" id="PF12146"/>
    </source>
</evidence>
<evidence type="ECO:0000313" key="3">
    <source>
        <dbReference type="Proteomes" id="UP000230833"/>
    </source>
</evidence>
<dbReference type="InterPro" id="IPR009199">
    <property type="entry name" value="PhoPQ-act_pathogen-rel_PqaA"/>
</dbReference>
<dbReference type="InterPro" id="IPR029058">
    <property type="entry name" value="AB_hydrolase_fold"/>
</dbReference>
<dbReference type="SUPFAM" id="SSF53474">
    <property type="entry name" value="alpha/beta-Hydrolases"/>
    <property type="match status" value="1"/>
</dbReference>
<dbReference type="Pfam" id="PF12146">
    <property type="entry name" value="Hydrolase_4"/>
    <property type="match status" value="1"/>
</dbReference>
<comment type="caution">
    <text evidence="2">The sequence shown here is derived from an EMBL/GenBank/DDBJ whole genome shotgun (WGS) entry which is preliminary data.</text>
</comment>
<protein>
    <recommendedName>
        <fullName evidence="1">Serine aminopeptidase S33 domain-containing protein</fullName>
    </recommendedName>
</protein>
<dbReference type="PANTHER" id="PTHR42886">
    <property type="entry name" value="RE40534P-RELATED"/>
    <property type="match status" value="1"/>
</dbReference>
<dbReference type="PANTHER" id="PTHR42886:SF53">
    <property type="entry name" value="ALPHA_BETA-HYDROLASES SUPERFAMILY PROTEIN"/>
    <property type="match status" value="1"/>
</dbReference>
<evidence type="ECO:0000313" key="2">
    <source>
        <dbReference type="EMBL" id="PIR46431.1"/>
    </source>
</evidence>
<organism evidence="2 3">
    <name type="scientific">Candidatus Vogelbacteria bacterium CG10_big_fil_rev_8_21_14_0_10_45_14</name>
    <dbReference type="NCBI Taxonomy" id="1975042"/>
    <lineage>
        <taxon>Bacteria</taxon>
        <taxon>Candidatus Vogeliibacteriota</taxon>
    </lineage>
</organism>
<dbReference type="Proteomes" id="UP000230833">
    <property type="component" value="Unassembled WGS sequence"/>
</dbReference>
<accession>A0A2H0RIP5</accession>
<sequence length="259" mass="29206">MKIVKLKTEDGFVLDADYYASNSSGAVVFLHGASVSREDEPAHVRAIEALKDSGINLLAFDFRGHGRSTGDSARDPSIEGELEDVKTSIRFLRENGVEKIAISGASFGGSIASIYAGKYEGEIEALFLVNPILNYDTSFFHPTTLFAKTFFGAVHKTLETEPFFQMPDRDFRLGKRIFDDMKKFDPITFLEMYQGPVMVVHGSNDHVISFNNNKTYFDKLKNEHKEWRTIEGSDHAFRDEVGQREVAQLLCNFMTTHLQ</sequence>
<dbReference type="EMBL" id="PCYL01000045">
    <property type="protein sequence ID" value="PIR46431.1"/>
    <property type="molecule type" value="Genomic_DNA"/>
</dbReference>
<dbReference type="AlphaFoldDB" id="A0A2H0RIP5"/>
<name>A0A2H0RIP5_9BACT</name>
<dbReference type="InterPro" id="IPR022742">
    <property type="entry name" value="Hydrolase_4"/>
</dbReference>
<dbReference type="Gene3D" id="3.40.50.1820">
    <property type="entry name" value="alpha/beta hydrolase"/>
    <property type="match status" value="1"/>
</dbReference>
<feature type="domain" description="Serine aminopeptidase S33" evidence="1">
    <location>
        <begin position="23"/>
        <end position="160"/>
    </location>
</feature>
<dbReference type="Pfam" id="PF10142">
    <property type="entry name" value="PhoPQ_related"/>
    <property type="match status" value="1"/>
</dbReference>
<reference evidence="2 3" key="1">
    <citation type="submission" date="2017-09" db="EMBL/GenBank/DDBJ databases">
        <title>Depth-based differentiation of microbial function through sediment-hosted aquifers and enrichment of novel symbionts in the deep terrestrial subsurface.</title>
        <authorList>
            <person name="Probst A.J."/>
            <person name="Ladd B."/>
            <person name="Jarett J.K."/>
            <person name="Geller-Mcgrath D.E."/>
            <person name="Sieber C.M."/>
            <person name="Emerson J.B."/>
            <person name="Anantharaman K."/>
            <person name="Thomas B.C."/>
            <person name="Malmstrom R."/>
            <person name="Stieglmeier M."/>
            <person name="Klingl A."/>
            <person name="Woyke T."/>
            <person name="Ryan C.M."/>
            <person name="Banfield J.F."/>
        </authorList>
    </citation>
    <scope>NUCLEOTIDE SEQUENCE [LARGE SCALE GENOMIC DNA]</scope>
    <source>
        <strain evidence="2">CG10_big_fil_rev_8_21_14_0_10_45_14</strain>
    </source>
</reference>